<sequence length="126" mass="14425">MQRIHRFLIVISLMFSSVAIAENNLRMEMMSMGENLVMAFNAEQQTEFRQNIRGFIEAAEKSQVIIPSHLKNEPSQIVGYQKGMQIVIDLAKESEELALSGDLKGAKEKLGQIPELRKRYHSVYKQ</sequence>
<dbReference type="SUPFAM" id="SSF47175">
    <property type="entry name" value="Cytochromes"/>
    <property type="match status" value="1"/>
</dbReference>
<dbReference type="RefSeq" id="WP_179108962.1">
    <property type="nucleotide sequence ID" value="NZ_MLAA01000005.1"/>
</dbReference>
<dbReference type="Gene3D" id="1.20.120.10">
    <property type="entry name" value="Cytochrome c/b562"/>
    <property type="match status" value="1"/>
</dbReference>
<evidence type="ECO:0008006" key="5">
    <source>
        <dbReference type="Google" id="ProtNLM"/>
    </source>
</evidence>
<organism evidence="3 4">
    <name type="scientific">Rodentibacter caecimuris</name>
    <dbReference type="NCBI Taxonomy" id="1796644"/>
    <lineage>
        <taxon>Bacteria</taxon>
        <taxon>Pseudomonadati</taxon>
        <taxon>Pseudomonadota</taxon>
        <taxon>Gammaproteobacteria</taxon>
        <taxon>Pasteurellales</taxon>
        <taxon>Pasteurellaceae</taxon>
        <taxon>Rodentibacter</taxon>
    </lineage>
</organism>
<gene>
    <name evidence="3" type="ORF">BKG89_01890</name>
</gene>
<accession>A0ABX3KZ23</accession>
<evidence type="ECO:0000313" key="3">
    <source>
        <dbReference type="EMBL" id="OOF71021.1"/>
    </source>
</evidence>
<keyword evidence="2" id="KW-0732">Signal</keyword>
<dbReference type="InterPro" id="IPR009155">
    <property type="entry name" value="Cyt_b562"/>
</dbReference>
<reference evidence="3 4" key="1">
    <citation type="submission" date="2016-10" db="EMBL/GenBank/DDBJ databases">
        <title>Rodentibacter gen. nov. and new species.</title>
        <authorList>
            <person name="Christensen H."/>
        </authorList>
    </citation>
    <scope>NUCLEOTIDE SEQUENCE [LARGE SCALE GENOMIC DNA]</scope>
    <source>
        <strain evidence="3 4">1998236014</strain>
    </source>
</reference>
<proteinExistence type="inferred from homology"/>
<evidence type="ECO:0000256" key="1">
    <source>
        <dbReference type="ARBA" id="ARBA00005523"/>
    </source>
</evidence>
<dbReference type="Pfam" id="PF07361">
    <property type="entry name" value="Cytochrom_B562"/>
    <property type="match status" value="1"/>
</dbReference>
<dbReference type="EMBL" id="MLAA01000005">
    <property type="protein sequence ID" value="OOF71021.1"/>
    <property type="molecule type" value="Genomic_DNA"/>
</dbReference>
<dbReference type="InterPro" id="IPR010980">
    <property type="entry name" value="Cyt_c/b562"/>
</dbReference>
<evidence type="ECO:0000256" key="2">
    <source>
        <dbReference type="ARBA" id="ARBA00022729"/>
    </source>
</evidence>
<name>A0ABX3KZ23_9PAST</name>
<dbReference type="Proteomes" id="UP000188820">
    <property type="component" value="Unassembled WGS sequence"/>
</dbReference>
<evidence type="ECO:0000313" key="4">
    <source>
        <dbReference type="Proteomes" id="UP000188820"/>
    </source>
</evidence>
<comment type="caution">
    <text evidence="3">The sequence shown here is derived from an EMBL/GenBank/DDBJ whole genome shotgun (WGS) entry which is preliminary data.</text>
</comment>
<protein>
    <recommendedName>
        <fullName evidence="5">Cytochrome B562</fullName>
    </recommendedName>
</protein>
<keyword evidence="4" id="KW-1185">Reference proteome</keyword>
<comment type="similarity">
    <text evidence="1">Belongs to the cytochrome b562 family.</text>
</comment>